<dbReference type="KEGG" id="cpc:Cpar_0041"/>
<dbReference type="SUPFAM" id="SSF55785">
    <property type="entry name" value="PYP-like sensor domain (PAS domain)"/>
    <property type="match status" value="1"/>
</dbReference>
<evidence type="ECO:0000259" key="1">
    <source>
        <dbReference type="PROSITE" id="PS50112"/>
    </source>
</evidence>
<dbReference type="AlphaFoldDB" id="B3QRF8"/>
<name>B3QRF8_CHLP8</name>
<dbReference type="RefSeq" id="WP_012501304.1">
    <property type="nucleotide sequence ID" value="NC_011027.1"/>
</dbReference>
<dbReference type="Proteomes" id="UP000008811">
    <property type="component" value="Chromosome"/>
</dbReference>
<dbReference type="NCBIfam" id="TIGR00229">
    <property type="entry name" value="sensory_box"/>
    <property type="match status" value="1"/>
</dbReference>
<accession>B3QRF8</accession>
<evidence type="ECO:0000259" key="2">
    <source>
        <dbReference type="PROSITE" id="PS50113"/>
    </source>
</evidence>
<dbReference type="InterPro" id="IPR013656">
    <property type="entry name" value="PAS_4"/>
</dbReference>
<evidence type="ECO:0000313" key="4">
    <source>
        <dbReference type="Proteomes" id="UP000008811"/>
    </source>
</evidence>
<dbReference type="PANTHER" id="PTHR44757">
    <property type="entry name" value="DIGUANYLATE CYCLASE DGCP"/>
    <property type="match status" value="1"/>
</dbReference>
<dbReference type="InterPro" id="IPR000014">
    <property type="entry name" value="PAS"/>
</dbReference>
<reference evidence="3" key="1">
    <citation type="submission" date="2008-06" db="EMBL/GenBank/DDBJ databases">
        <title>Complete sequence of Chlorobaculum parvum NCIB 8327.</title>
        <authorList>
            <consortium name="US DOE Joint Genome Institute"/>
            <person name="Lucas S."/>
            <person name="Copeland A."/>
            <person name="Lapidus A."/>
            <person name="Glavina del Rio T."/>
            <person name="Dalin E."/>
            <person name="Tice H."/>
            <person name="Bruce D."/>
            <person name="Goodwin L."/>
            <person name="Pitluck S."/>
            <person name="Schmutz J."/>
            <person name="Larimer F."/>
            <person name="Land M."/>
            <person name="Hauser L."/>
            <person name="Kyrpides N."/>
            <person name="Mikhailova N."/>
            <person name="Zhao F."/>
            <person name="Li T."/>
            <person name="Liu Z."/>
            <person name="Overmann J."/>
            <person name="Bryant D.A."/>
            <person name="Richardson P."/>
        </authorList>
    </citation>
    <scope>NUCLEOTIDE SEQUENCE [LARGE SCALE GENOMIC DNA]</scope>
    <source>
        <strain evidence="3">NCIB 8327</strain>
    </source>
</reference>
<dbReference type="PROSITE" id="PS50112">
    <property type="entry name" value="PAS"/>
    <property type="match status" value="1"/>
</dbReference>
<gene>
    <name evidence="3" type="ordered locus">Cpar_0041</name>
</gene>
<feature type="domain" description="PAC" evidence="2">
    <location>
        <begin position="93"/>
        <end position="145"/>
    </location>
</feature>
<proteinExistence type="predicted"/>
<evidence type="ECO:0000313" key="3">
    <source>
        <dbReference type="EMBL" id="ACF10469.1"/>
    </source>
</evidence>
<dbReference type="SMART" id="SM00091">
    <property type="entry name" value="PAS"/>
    <property type="match status" value="1"/>
</dbReference>
<keyword evidence="4" id="KW-1185">Reference proteome</keyword>
<feature type="domain" description="PAS" evidence="1">
    <location>
        <begin position="19"/>
        <end position="89"/>
    </location>
</feature>
<organism evidence="3 4">
    <name type="scientific">Chlorobaculum parvum (strain DSM 263 / NCIMB 8327)</name>
    <name type="common">Chlorobium vibrioforme subsp. thiosulfatophilum</name>
    <dbReference type="NCBI Taxonomy" id="517417"/>
    <lineage>
        <taxon>Bacteria</taxon>
        <taxon>Pseudomonadati</taxon>
        <taxon>Chlorobiota</taxon>
        <taxon>Chlorobiia</taxon>
        <taxon>Chlorobiales</taxon>
        <taxon>Chlorobiaceae</taxon>
        <taxon>Chlorobaculum</taxon>
    </lineage>
</organism>
<dbReference type="HOGENOM" id="CLU_1364372_0_0_10"/>
<dbReference type="InterPro" id="IPR052155">
    <property type="entry name" value="Biofilm_reg_signaling"/>
</dbReference>
<dbReference type="Pfam" id="PF08448">
    <property type="entry name" value="PAS_4"/>
    <property type="match status" value="1"/>
</dbReference>
<protein>
    <submittedName>
        <fullName evidence="3">PAS/PAC sensor protein</fullName>
    </submittedName>
</protein>
<dbReference type="PROSITE" id="PS50113">
    <property type="entry name" value="PAC"/>
    <property type="match status" value="1"/>
</dbReference>
<dbReference type="EMBL" id="CP001099">
    <property type="protein sequence ID" value="ACF10469.1"/>
    <property type="molecule type" value="Genomic_DNA"/>
</dbReference>
<dbReference type="eggNOG" id="COG3829">
    <property type="taxonomic scope" value="Bacteria"/>
</dbReference>
<dbReference type="STRING" id="517417.Cpar_0041"/>
<dbReference type="OrthoDB" id="191067at2"/>
<dbReference type="CDD" id="cd00130">
    <property type="entry name" value="PAS"/>
    <property type="match status" value="1"/>
</dbReference>
<dbReference type="PANTHER" id="PTHR44757:SF2">
    <property type="entry name" value="BIOFILM ARCHITECTURE MAINTENANCE PROTEIN MBAA"/>
    <property type="match status" value="1"/>
</dbReference>
<sequence>MAEGYDTQISGRLRSFQEQQEELQIIFDSIPAWIFYKDKENRFLKVNKAFCDGMAVSREELEGRSMSELYPREQAEAFWKDDKEVMASGQPKRNILEPVTLPNKETLWLRTDKIPYRDAHGDVIGIIGFSIDVTARKQAEDALRAAYAEEKRLCYVNEQIVVQLRDALAQIRTLNSLLPVCAQCKKICDENGQWHYMETYISTRTNTQFTHGLCPDCAKAAMRDAGMNYDGTEL</sequence>
<dbReference type="InterPro" id="IPR000700">
    <property type="entry name" value="PAS-assoc_C"/>
</dbReference>
<dbReference type="InterPro" id="IPR035965">
    <property type="entry name" value="PAS-like_dom_sf"/>
</dbReference>
<dbReference type="Gene3D" id="3.30.450.20">
    <property type="entry name" value="PAS domain"/>
    <property type="match status" value="1"/>
</dbReference>